<organism evidence="11 12">
    <name type="scientific">Pseudomarimonas arenosa</name>
    <dbReference type="NCBI Taxonomy" id="2774145"/>
    <lineage>
        <taxon>Bacteria</taxon>
        <taxon>Pseudomonadati</taxon>
        <taxon>Pseudomonadota</taxon>
        <taxon>Gammaproteobacteria</taxon>
        <taxon>Lysobacterales</taxon>
        <taxon>Lysobacteraceae</taxon>
        <taxon>Pseudomarimonas</taxon>
    </lineage>
</organism>
<dbReference type="CDD" id="cd00405">
    <property type="entry name" value="PRAI"/>
    <property type="match status" value="1"/>
</dbReference>
<keyword evidence="12" id="KW-1185">Reference proteome</keyword>
<evidence type="ECO:0000256" key="1">
    <source>
        <dbReference type="ARBA" id="ARBA00001164"/>
    </source>
</evidence>
<dbReference type="HAMAP" id="MF_00135">
    <property type="entry name" value="PRAI"/>
    <property type="match status" value="1"/>
</dbReference>
<evidence type="ECO:0000256" key="5">
    <source>
        <dbReference type="ARBA" id="ARBA00022605"/>
    </source>
</evidence>
<dbReference type="GO" id="GO:0000162">
    <property type="term" value="P:L-tryptophan biosynthetic process"/>
    <property type="evidence" value="ECO:0007669"/>
    <property type="project" value="UniProtKB-UniRule"/>
</dbReference>
<comment type="similarity">
    <text evidence="9">Belongs to the TrpF family.</text>
</comment>
<comment type="pathway">
    <text evidence="2 9">Amino-acid biosynthesis; L-tryptophan biosynthesis; L-tryptophan from chorismate: step 3/5.</text>
</comment>
<dbReference type="Pfam" id="PF00697">
    <property type="entry name" value="PRAI"/>
    <property type="match status" value="1"/>
</dbReference>
<reference evidence="11 12" key="1">
    <citation type="submission" date="2020-09" db="EMBL/GenBank/DDBJ databases">
        <title>Pseudoxanthomonas sp. CAU 1598 isolated from sand of Yaerae Beach.</title>
        <authorList>
            <person name="Kim W."/>
        </authorList>
    </citation>
    <scope>NUCLEOTIDE SEQUENCE [LARGE SCALE GENOMIC DNA]</scope>
    <source>
        <strain evidence="11 12">CAU 1598</strain>
    </source>
</reference>
<dbReference type="EC" id="5.3.1.24" evidence="3 9"/>
<gene>
    <name evidence="9" type="primary">trpF</name>
    <name evidence="11" type="ORF">IFO71_19740</name>
</gene>
<dbReference type="EMBL" id="JACYTR010000075">
    <property type="protein sequence ID" value="MBD8527986.1"/>
    <property type="molecule type" value="Genomic_DNA"/>
</dbReference>
<dbReference type="InterPro" id="IPR044643">
    <property type="entry name" value="TrpF_fam"/>
</dbReference>
<dbReference type="InterPro" id="IPR013785">
    <property type="entry name" value="Aldolase_TIM"/>
</dbReference>
<evidence type="ECO:0000256" key="7">
    <source>
        <dbReference type="ARBA" id="ARBA00023141"/>
    </source>
</evidence>
<comment type="caution">
    <text evidence="11">The sequence shown here is derived from an EMBL/GenBank/DDBJ whole genome shotgun (WGS) entry which is preliminary data.</text>
</comment>
<evidence type="ECO:0000256" key="3">
    <source>
        <dbReference type="ARBA" id="ARBA00012572"/>
    </source>
</evidence>
<protein>
    <recommendedName>
        <fullName evidence="4 9">N-(5'-phosphoribosyl)anthranilate isomerase</fullName>
        <shortName evidence="9">PRAI</shortName>
        <ecNumber evidence="3 9">5.3.1.24</ecNumber>
    </recommendedName>
</protein>
<evidence type="ECO:0000259" key="10">
    <source>
        <dbReference type="Pfam" id="PF00697"/>
    </source>
</evidence>
<comment type="catalytic activity">
    <reaction evidence="1 9">
        <text>N-(5-phospho-beta-D-ribosyl)anthranilate = 1-(2-carboxyphenylamino)-1-deoxy-D-ribulose 5-phosphate</text>
        <dbReference type="Rhea" id="RHEA:21540"/>
        <dbReference type="ChEBI" id="CHEBI:18277"/>
        <dbReference type="ChEBI" id="CHEBI:58613"/>
        <dbReference type="EC" id="5.3.1.24"/>
    </reaction>
</comment>
<keyword evidence="6 9" id="KW-0822">Tryptophan biosynthesis</keyword>
<evidence type="ECO:0000256" key="2">
    <source>
        <dbReference type="ARBA" id="ARBA00004664"/>
    </source>
</evidence>
<dbReference type="Gene3D" id="3.20.20.70">
    <property type="entry name" value="Aldolase class I"/>
    <property type="match status" value="1"/>
</dbReference>
<evidence type="ECO:0000256" key="4">
    <source>
        <dbReference type="ARBA" id="ARBA00022272"/>
    </source>
</evidence>
<dbReference type="GO" id="GO:0004640">
    <property type="term" value="F:phosphoribosylanthranilate isomerase activity"/>
    <property type="evidence" value="ECO:0007669"/>
    <property type="project" value="UniProtKB-UniRule"/>
</dbReference>
<sequence length="199" mass="21478">MRRAEDVDRAVALGVDAIGLIMVPGTPRALSLDQAAQLRARVPALVSCVALVMDADRDWLRAVLDQVRPDLLQFHGQESEAQCADWQCPYLKAIPMADPEVGLEWMQRYPSARGLVLDAHGVGETGGLGRAFDWRRVPRSERHRLILAGGITPASVGVAIAELRPFALDVSSGIESAPGEKSAELMSRFVEAVRSADAA</sequence>
<evidence type="ECO:0000256" key="9">
    <source>
        <dbReference type="HAMAP-Rule" id="MF_00135"/>
    </source>
</evidence>
<keyword evidence="8 9" id="KW-0413">Isomerase</keyword>
<evidence type="ECO:0000256" key="6">
    <source>
        <dbReference type="ARBA" id="ARBA00022822"/>
    </source>
</evidence>
<evidence type="ECO:0000313" key="11">
    <source>
        <dbReference type="EMBL" id="MBD8527986.1"/>
    </source>
</evidence>
<feature type="domain" description="N-(5'phosphoribosyl) anthranilate isomerase (PRAI)" evidence="10">
    <location>
        <begin position="2"/>
        <end position="191"/>
    </location>
</feature>
<dbReference type="InterPro" id="IPR011060">
    <property type="entry name" value="RibuloseP-bd_barrel"/>
</dbReference>
<dbReference type="PANTHER" id="PTHR42894">
    <property type="entry name" value="N-(5'-PHOSPHORIBOSYL)ANTHRANILATE ISOMERASE"/>
    <property type="match status" value="1"/>
</dbReference>
<accession>A0AAW3ZPE5</accession>
<keyword evidence="5 9" id="KW-0028">Amino-acid biosynthesis</keyword>
<dbReference type="SUPFAM" id="SSF51366">
    <property type="entry name" value="Ribulose-phoshate binding barrel"/>
    <property type="match status" value="1"/>
</dbReference>
<dbReference type="InterPro" id="IPR001240">
    <property type="entry name" value="PRAI_dom"/>
</dbReference>
<evidence type="ECO:0000256" key="8">
    <source>
        <dbReference type="ARBA" id="ARBA00023235"/>
    </source>
</evidence>
<name>A0AAW3ZPE5_9GAMM</name>
<dbReference type="AlphaFoldDB" id="A0AAW3ZPE5"/>
<proteinExistence type="inferred from homology"/>
<dbReference type="PANTHER" id="PTHR42894:SF1">
    <property type="entry name" value="N-(5'-PHOSPHORIBOSYL)ANTHRANILATE ISOMERASE"/>
    <property type="match status" value="1"/>
</dbReference>
<keyword evidence="7 9" id="KW-0057">Aromatic amino acid biosynthesis</keyword>
<dbReference type="Proteomes" id="UP000613768">
    <property type="component" value="Unassembled WGS sequence"/>
</dbReference>
<evidence type="ECO:0000313" key="12">
    <source>
        <dbReference type="Proteomes" id="UP000613768"/>
    </source>
</evidence>